<organism evidence="1 2">
    <name type="scientific">Trifolium medium</name>
    <dbReference type="NCBI Taxonomy" id="97028"/>
    <lineage>
        <taxon>Eukaryota</taxon>
        <taxon>Viridiplantae</taxon>
        <taxon>Streptophyta</taxon>
        <taxon>Embryophyta</taxon>
        <taxon>Tracheophyta</taxon>
        <taxon>Spermatophyta</taxon>
        <taxon>Magnoliopsida</taxon>
        <taxon>eudicotyledons</taxon>
        <taxon>Gunneridae</taxon>
        <taxon>Pentapetalae</taxon>
        <taxon>rosids</taxon>
        <taxon>fabids</taxon>
        <taxon>Fabales</taxon>
        <taxon>Fabaceae</taxon>
        <taxon>Papilionoideae</taxon>
        <taxon>50 kb inversion clade</taxon>
        <taxon>NPAAA clade</taxon>
        <taxon>Hologalegina</taxon>
        <taxon>IRL clade</taxon>
        <taxon>Trifolieae</taxon>
        <taxon>Trifolium</taxon>
    </lineage>
</organism>
<comment type="caution">
    <text evidence="1">The sequence shown here is derived from an EMBL/GenBank/DDBJ whole genome shotgun (WGS) entry which is preliminary data.</text>
</comment>
<dbReference type="EMBL" id="LXQA010247289">
    <property type="protein sequence ID" value="MCI37686.1"/>
    <property type="molecule type" value="Genomic_DNA"/>
</dbReference>
<dbReference type="AlphaFoldDB" id="A0A392RQ53"/>
<protein>
    <submittedName>
        <fullName evidence="1">Uncharacterized protein</fullName>
    </submittedName>
</protein>
<dbReference type="Proteomes" id="UP000265520">
    <property type="component" value="Unassembled WGS sequence"/>
</dbReference>
<accession>A0A392RQ53</accession>
<evidence type="ECO:0000313" key="2">
    <source>
        <dbReference type="Proteomes" id="UP000265520"/>
    </source>
</evidence>
<reference evidence="1 2" key="1">
    <citation type="journal article" date="2018" name="Front. Plant Sci.">
        <title>Red Clover (Trifolium pratense) and Zigzag Clover (T. medium) - A Picture of Genomic Similarities and Differences.</title>
        <authorList>
            <person name="Dluhosova J."/>
            <person name="Istvanek J."/>
            <person name="Nedelnik J."/>
            <person name="Repkova J."/>
        </authorList>
    </citation>
    <scope>NUCLEOTIDE SEQUENCE [LARGE SCALE GENOMIC DNA]</scope>
    <source>
        <strain evidence="2">cv. 10/8</strain>
        <tissue evidence="1">Leaf</tissue>
    </source>
</reference>
<proteinExistence type="predicted"/>
<keyword evidence="2" id="KW-1185">Reference proteome</keyword>
<name>A0A392RQ53_9FABA</name>
<evidence type="ECO:0000313" key="1">
    <source>
        <dbReference type="EMBL" id="MCI37686.1"/>
    </source>
</evidence>
<sequence length="57" mass="6474">MMKFTDPVLNSMYELKISGDDVFAEEIQRNLHGLLKLNGYKESKRKEEEIGSVSAAI</sequence>